<dbReference type="AlphaFoldDB" id="A0A502HFG1"/>
<comment type="caution">
    <text evidence="1">The sequence shown here is derived from an EMBL/GenBank/DDBJ whole genome shotgun (WGS) entry which is preliminary data.</text>
</comment>
<accession>A0A502HFG1</accession>
<proteinExistence type="predicted"/>
<organism evidence="1 2">
    <name type="scientific">Hymenobacter nivis</name>
    <dbReference type="NCBI Taxonomy" id="1850093"/>
    <lineage>
        <taxon>Bacteria</taxon>
        <taxon>Pseudomonadati</taxon>
        <taxon>Bacteroidota</taxon>
        <taxon>Cytophagia</taxon>
        <taxon>Cytophagales</taxon>
        <taxon>Hymenobacteraceae</taxon>
        <taxon>Hymenobacter</taxon>
    </lineage>
</organism>
<sequence>MSIFYLKPAPMAPTIESQTFPFNLAWRAALQGHCITRVLWDGQYTVFLAPATELPLRTLDSVSWLPKAVIRQLRRPHGSQTHRPTGEEITVPISSILYVLLPTGEIIVQEFTSEDRKATDWIILD</sequence>
<name>A0A502HFG1_9BACT</name>
<reference evidence="1 2" key="1">
    <citation type="journal article" date="2019" name="Environ. Microbiol.">
        <title>Species interactions and distinct microbial communities in high Arctic permafrost affected cryosols are associated with the CH4 and CO2 gas fluxes.</title>
        <authorList>
            <person name="Altshuler I."/>
            <person name="Hamel J."/>
            <person name="Turney S."/>
            <person name="Magnuson E."/>
            <person name="Levesque R."/>
            <person name="Greer C."/>
            <person name="Whyte L.G."/>
        </authorList>
    </citation>
    <scope>NUCLEOTIDE SEQUENCE [LARGE SCALE GENOMIC DNA]</scope>
    <source>
        <strain evidence="1 2">S9.2P</strain>
    </source>
</reference>
<dbReference type="EMBL" id="RCYZ01000001">
    <property type="protein sequence ID" value="TPG71978.1"/>
    <property type="molecule type" value="Genomic_DNA"/>
</dbReference>
<evidence type="ECO:0000313" key="1">
    <source>
        <dbReference type="EMBL" id="TPG71978.1"/>
    </source>
</evidence>
<evidence type="ECO:0000313" key="2">
    <source>
        <dbReference type="Proteomes" id="UP000317646"/>
    </source>
</evidence>
<gene>
    <name evidence="1" type="ORF">EAH73_01665</name>
</gene>
<dbReference type="Proteomes" id="UP000317646">
    <property type="component" value="Unassembled WGS sequence"/>
</dbReference>
<protein>
    <submittedName>
        <fullName evidence="1">Uncharacterized protein</fullName>
    </submittedName>
</protein>
<keyword evidence="2" id="KW-1185">Reference proteome</keyword>